<dbReference type="PANTHER" id="PTHR21529">
    <property type="entry name" value="MAMMARY TURMOR VIRUS RECEPTOR HOMOLOG 1, 2 MTVR1, 2"/>
    <property type="match status" value="1"/>
</dbReference>
<dbReference type="Gene3D" id="1.25.40.10">
    <property type="entry name" value="Tetratricopeptide repeat domain"/>
    <property type="match status" value="1"/>
</dbReference>
<organism evidence="9 10">
    <name type="scientific">Mycena rosella</name>
    <name type="common">Pink bonnet</name>
    <name type="synonym">Agaricus rosellus</name>
    <dbReference type="NCBI Taxonomy" id="1033263"/>
    <lineage>
        <taxon>Eukaryota</taxon>
        <taxon>Fungi</taxon>
        <taxon>Dikarya</taxon>
        <taxon>Basidiomycota</taxon>
        <taxon>Agaricomycotina</taxon>
        <taxon>Agaricomycetes</taxon>
        <taxon>Agaricomycetidae</taxon>
        <taxon>Agaricales</taxon>
        <taxon>Marasmiineae</taxon>
        <taxon>Mycenaceae</taxon>
        <taxon>Mycena</taxon>
    </lineage>
</organism>
<dbReference type="Proteomes" id="UP001221757">
    <property type="component" value="Unassembled WGS sequence"/>
</dbReference>
<dbReference type="GO" id="GO:0004386">
    <property type="term" value="F:helicase activity"/>
    <property type="evidence" value="ECO:0007669"/>
    <property type="project" value="UniProtKB-UniRule"/>
</dbReference>
<dbReference type="InterPro" id="IPR011990">
    <property type="entry name" value="TPR-like_helical_dom_sf"/>
</dbReference>
<dbReference type="SUPFAM" id="SSF52540">
    <property type="entry name" value="P-loop containing nucleoside triphosphate hydrolases"/>
    <property type="match status" value="1"/>
</dbReference>
<comment type="caution">
    <text evidence="9">The sequence shown here is derived from an EMBL/GenBank/DDBJ whole genome shotgun (WGS) entry which is preliminary data.</text>
</comment>
<sequence>MVPPRKASYRGDLFDSAALTSLEAVENAAFEFQAIVNDANSERIFNEVMLHERPAVARLVFSCVNDELIMNRFPTTPEAFGDSLVHKILSQLSLLFLFAPAQSVSTLHEHHQQLVKEAPEVLAAIASKAAMDGIEPDPTSGGKKISQKKAKLARRVAAQGQNALDPAPFERLSMAVPETRTELEKGIEIILATQRSILKVYLESLRLPAVSASIRAACVHAEAAANPASEGASDSEAGSGPQPSVDFPTVPYSSLQPIKFSTLYRRRATGFGDWDITIAQRAERDLREYNRRDRKTFIAIVKKMRDLSNGDFSGDNYNQINDGNVELPVPIYEAKVTEELRLVYQVDCVPQYDTKSEQQVLKVETVLKVFGIYEHQQLSRGSFWHSMSRALEKKGEEYTDRCSRRQQPVGLGTPGSVFIPLTFPARGEDVRVRASLGSVPDLPSDDAEQIQSLLLKTVHFSQPLLESIIADLDVAFVLEISPNELEIIESPHSCYVLGRSGTGKTTTMLYKMLLVEASSLESSAPGAVKSRQLFVTQSRILAEKVGEHFAKLLSGHRPSAVSEILKAGKKADRVLVADEERDWRSDLPRKYSDLQDTDFPLFVSFEQLCSMIERDIEADTTQTGIATSARLTFEKFKSEYWPHFPQPLCKGLEPSMVFSEFLGVIMGSEKALASKSYFLDRDAYLNLGERGQSTFADQRERIYDLFENGSVMLDPLILAIRQVDLENRTRSILKSFQAHGVPGKKVDYLYVDETQDNLLVDTLLLRFLCQNANGLFWAGDTAQTISVGSSFRFNELKAFLFRIEERRQRKHPELGFQPTASPRSFQLTVNYRSHTGIVNCAHSVIEIITKLWPNAIDILDRERGTVDGLRPIFFINWDSQDVQSKQFLFGDQPSGRSIELGAHQCILVRDNTAKENLQAQVGEIGLIFTLHESKGLEFNDVLLYNFFEDSSVSEAQWRVVLNIIENRVVGSAPAPAFDGMRHASVCTELKFLYVAITRARNNLWIADCSTKGEPMRTLWTSKDQLQNCVLGIDTPRFAMSSTPAEWQERGRQLFENKRLSQARLCYERAYMPHEAAIAKAYHLRERASEMPNTLRRDAVTRKAAFLEVATAFVECAKNDTGAGAEAYFRTAGECFEQGDDLTHAIDAYSEARYFSRVAELYRTLGKFDEAVATIRNHSQEIDSWIAEKIISVARLFYFKKGQIQKAGRLFERHEEALEYLEDRGLNVERAALLELLQNLSEAAEIHLNEGRTSKAIALFIQDHNTDRASECILQGLWEKFSFAVVPAQDPAVVHLLELASRIDVSLLSLSNRDEISMFQAIAKREISKLQLLAESFFAGDNSAVALLCLDHCFTNPPKIQALQVDAVAKDLQVFYTYVKLLHHFAFGVDPCNSPAAEKLFGYRKEGENNYSIAQGTFLHLAFAERPSDGNIILAGSEIRALFQKVLRDRLAKRVGEENEMCRITKAFEGPCPTYALFNGHCNRLNCPQEHILASSFGREKYTLRVRIHLQQILIYQSLQNIDWNHLAERRNWLLRLYAVLNPPSHRLGSAASLDFNLIPEAEAALQVVKEWIRSWSYTLEFAPELHFLTHMVQLARLGFEFDGKHAMFYLTRSPFMMNPKKPLIYRRPPEGRYVVGDFLYVLDDQYEWCLAAGVTALQHIIKSNLSIHVNVLCDVAEHLCAELVVADRERFGPVHDTTLPLSWLVKHFSAAGGPRGGRDTNTFWLLAQCLSQLLEPVCSGVEYLLYENKNLAHQALGFMIRNIVLARICLCLLAYNFRSYRLRDDVLNWITSLRRRDPTRRFTALCTKYVEASSWASITRAVRSSTDGSTLDEMVQLLYVARPQPRAVRGVRQIVYGKFEDIPRLLGASSSIASYYEYQTAPVAPVPQMEQREDRDDAPDDSDADADERLPNDAPLHMPPTSVLEEPVAPSEEELAAAATIRKAILRAHRRVEQHTKGARKSSLAAGLSEFFAECRSESATMDRPYRVYFLGPLPHLLLCLDIVHTRAQKEAKQMKKELNTAEHEALEILDKKLTDVQHTLKMAIKYQKALKPIDGIRAKRNLTELKKLAGEAVEVLQALPFTTPPGLGNHIDIAYKGFVQPWATVTRRAEPKPKLNTEEMY</sequence>
<keyword evidence="10" id="KW-1185">Reference proteome</keyword>
<keyword evidence="4 5" id="KW-0067">ATP-binding</keyword>
<dbReference type="InterPro" id="IPR014016">
    <property type="entry name" value="UvrD-like_ATP-bd"/>
</dbReference>
<dbReference type="InterPro" id="IPR039904">
    <property type="entry name" value="TRANK1"/>
</dbReference>
<feature type="binding site" evidence="5">
    <location>
        <begin position="498"/>
        <end position="505"/>
    </location>
    <ligand>
        <name>ATP</name>
        <dbReference type="ChEBI" id="CHEBI:30616"/>
    </ligand>
</feature>
<name>A0AAD7GA92_MYCRO</name>
<feature type="coiled-coil region" evidence="6">
    <location>
        <begin position="2005"/>
        <end position="2032"/>
    </location>
</feature>
<reference evidence="9" key="1">
    <citation type="submission" date="2023-03" db="EMBL/GenBank/DDBJ databases">
        <title>Massive genome expansion in bonnet fungi (Mycena s.s.) driven by repeated elements and novel gene families across ecological guilds.</title>
        <authorList>
            <consortium name="Lawrence Berkeley National Laboratory"/>
            <person name="Harder C.B."/>
            <person name="Miyauchi S."/>
            <person name="Viragh M."/>
            <person name="Kuo A."/>
            <person name="Thoen E."/>
            <person name="Andreopoulos B."/>
            <person name="Lu D."/>
            <person name="Skrede I."/>
            <person name="Drula E."/>
            <person name="Henrissat B."/>
            <person name="Morin E."/>
            <person name="Kohler A."/>
            <person name="Barry K."/>
            <person name="LaButti K."/>
            <person name="Morin E."/>
            <person name="Salamov A."/>
            <person name="Lipzen A."/>
            <person name="Mereny Z."/>
            <person name="Hegedus B."/>
            <person name="Baldrian P."/>
            <person name="Stursova M."/>
            <person name="Weitz H."/>
            <person name="Taylor A."/>
            <person name="Grigoriev I.V."/>
            <person name="Nagy L.G."/>
            <person name="Martin F."/>
            <person name="Kauserud H."/>
        </authorList>
    </citation>
    <scope>NUCLEOTIDE SEQUENCE</scope>
    <source>
        <strain evidence="9">CBHHK067</strain>
    </source>
</reference>
<dbReference type="EMBL" id="JARKIE010000170">
    <property type="protein sequence ID" value="KAJ7671910.1"/>
    <property type="molecule type" value="Genomic_DNA"/>
</dbReference>
<dbReference type="GO" id="GO:0005524">
    <property type="term" value="F:ATP binding"/>
    <property type="evidence" value="ECO:0007669"/>
    <property type="project" value="UniProtKB-UniRule"/>
</dbReference>
<keyword evidence="1 5" id="KW-0547">Nucleotide-binding</keyword>
<gene>
    <name evidence="9" type="ORF">B0H17DRAFT_1141332</name>
</gene>
<keyword evidence="3 5" id="KW-0347">Helicase</keyword>
<evidence type="ECO:0000256" key="6">
    <source>
        <dbReference type="SAM" id="Coils"/>
    </source>
</evidence>
<dbReference type="InterPro" id="IPR014017">
    <property type="entry name" value="DNA_helicase_UvrD-like_C"/>
</dbReference>
<keyword evidence="2 5" id="KW-0378">Hydrolase</keyword>
<dbReference type="PANTHER" id="PTHR21529:SF4">
    <property type="entry name" value="TPR AND ANKYRIN REPEAT-CONTAINING PROTEIN 1"/>
    <property type="match status" value="1"/>
</dbReference>
<dbReference type="Gene3D" id="3.40.50.300">
    <property type="entry name" value="P-loop containing nucleotide triphosphate hydrolases"/>
    <property type="match status" value="2"/>
</dbReference>
<evidence type="ECO:0000256" key="1">
    <source>
        <dbReference type="ARBA" id="ARBA00022741"/>
    </source>
</evidence>
<evidence type="ECO:0000256" key="3">
    <source>
        <dbReference type="ARBA" id="ARBA00022806"/>
    </source>
</evidence>
<evidence type="ECO:0000256" key="2">
    <source>
        <dbReference type="ARBA" id="ARBA00022801"/>
    </source>
</evidence>
<protein>
    <recommendedName>
        <fullName evidence="8">UvrD-like helicase ATP-binding domain-containing protein</fullName>
    </recommendedName>
</protein>
<evidence type="ECO:0000259" key="8">
    <source>
        <dbReference type="PROSITE" id="PS51198"/>
    </source>
</evidence>
<evidence type="ECO:0000256" key="4">
    <source>
        <dbReference type="ARBA" id="ARBA00022840"/>
    </source>
</evidence>
<evidence type="ECO:0000313" key="9">
    <source>
        <dbReference type="EMBL" id="KAJ7671910.1"/>
    </source>
</evidence>
<proteinExistence type="predicted"/>
<feature type="region of interest" description="Disordered" evidence="7">
    <location>
        <begin position="1883"/>
        <end position="1921"/>
    </location>
</feature>
<feature type="compositionally biased region" description="Acidic residues" evidence="7">
    <location>
        <begin position="1896"/>
        <end position="1906"/>
    </location>
</feature>
<keyword evidence="6" id="KW-0175">Coiled coil</keyword>
<feature type="domain" description="UvrD-like helicase ATP-binding" evidence="8">
    <location>
        <begin position="477"/>
        <end position="834"/>
    </location>
</feature>
<evidence type="ECO:0000256" key="7">
    <source>
        <dbReference type="SAM" id="MobiDB-lite"/>
    </source>
</evidence>
<evidence type="ECO:0000313" key="10">
    <source>
        <dbReference type="Proteomes" id="UP001221757"/>
    </source>
</evidence>
<evidence type="ECO:0000256" key="5">
    <source>
        <dbReference type="PROSITE-ProRule" id="PRU00560"/>
    </source>
</evidence>
<dbReference type="Pfam" id="PF13361">
    <property type="entry name" value="UvrD_C"/>
    <property type="match status" value="1"/>
</dbReference>
<dbReference type="InterPro" id="IPR027417">
    <property type="entry name" value="P-loop_NTPase"/>
</dbReference>
<accession>A0AAD7GA92</accession>
<dbReference type="PROSITE" id="PS51198">
    <property type="entry name" value="UVRD_HELICASE_ATP_BIND"/>
    <property type="match status" value="1"/>
</dbReference>
<dbReference type="GO" id="GO:0016787">
    <property type="term" value="F:hydrolase activity"/>
    <property type="evidence" value="ECO:0007669"/>
    <property type="project" value="UniProtKB-UniRule"/>
</dbReference>